<keyword evidence="4" id="KW-0328">Glycosyltransferase</keyword>
<dbReference type="Pfam" id="PF10250">
    <property type="entry name" value="O-FucT"/>
    <property type="match status" value="1"/>
</dbReference>
<name>A0A6A4LUH5_9ERIC</name>
<dbReference type="GO" id="GO:0006004">
    <property type="term" value="P:fucose metabolic process"/>
    <property type="evidence" value="ECO:0007669"/>
    <property type="project" value="UniProtKB-KW"/>
</dbReference>
<feature type="compositionally biased region" description="Polar residues" evidence="13">
    <location>
        <begin position="42"/>
        <end position="52"/>
    </location>
</feature>
<sequence>MASIGISIEPNAKKNEEKEGDGVGAEARAPDQPNGRARSFHSRSLSTANTPRSRQSSPRNSFGSSSSYAPSNSFRFGVMERLGLVSGSKQRKRRVGKVWYRKRTKGVAVGAVGLLACFLVVNWWMLSRIQDSNRGFRYGFLRANSSTLSIREELIKLGKVKRPQKTIYAKLLAKAVHALAEGQNKPEPRELWVEPYLLASTWRPCADQRNWEPSGGDNGYIMVSANGGINQQRVAVCNAVAVTRLLNATLVVPKFLYSSVWRDPSQFGDIYQEEHFINYLKPDIRIVKELPQELQSLVLEAIGSVVTDAEIMKEAKPSFYLKHILPILRRNRVVHFVGYGNRLSSDPIPFQLQRLRCRCNFHALKFGPKIQEAGALLLKRMRQNGRNLGPLDHYLVGPFSETKMKRKKGRSTKGSRFLALHLRFEIDMVAHSLCEFGGGDEERRELESYREIHFPALTQLKKTAKLQSPATLRAEGFCPLMPEETVLMLAALGFNRKTHMFLAGAHIYGGKSRLAVLTSLYPNLVTKESLLSSSEIQPFMNFSSQVLLSHYLIVPGYFGVLVLNAYKLLLAALDFIVCTAADAFAMTDSGSQLSSLVSGYRVYYGGGKMPTIRPNKRRLADIFLKNNTIEWKVFEGRVQKAVRQTKRVRARPVGRSVYRYPRCKECMCSTEEE</sequence>
<dbReference type="InterPro" id="IPR052272">
    <property type="entry name" value="GT106_glycosyltransferase"/>
</dbReference>
<evidence type="ECO:0000256" key="6">
    <source>
        <dbReference type="ARBA" id="ARBA00022692"/>
    </source>
</evidence>
<comment type="pathway">
    <text evidence="2">Glycan metabolism.</text>
</comment>
<dbReference type="PIRSF" id="PIRSF009360">
    <property type="entry name" value="UCP009360"/>
    <property type="match status" value="1"/>
</dbReference>
<feature type="transmembrane region" description="Helical" evidence="14">
    <location>
        <begin position="107"/>
        <end position="126"/>
    </location>
</feature>
<feature type="non-terminal residue" evidence="15">
    <location>
        <position position="1"/>
    </location>
</feature>
<evidence type="ECO:0000256" key="14">
    <source>
        <dbReference type="SAM" id="Phobius"/>
    </source>
</evidence>
<evidence type="ECO:0000256" key="9">
    <source>
        <dbReference type="ARBA" id="ARBA00023180"/>
    </source>
</evidence>
<evidence type="ECO:0000256" key="8">
    <source>
        <dbReference type="ARBA" id="ARBA00023136"/>
    </source>
</evidence>
<dbReference type="CDD" id="cd11299">
    <property type="entry name" value="O-FucT_plant"/>
    <property type="match status" value="1"/>
</dbReference>
<feature type="compositionally biased region" description="Low complexity" evidence="13">
    <location>
        <begin position="53"/>
        <end position="67"/>
    </location>
</feature>
<evidence type="ECO:0000256" key="11">
    <source>
        <dbReference type="ARBA" id="ARBA00023277"/>
    </source>
</evidence>
<keyword evidence="16" id="KW-1185">Reference proteome</keyword>
<evidence type="ECO:0000256" key="3">
    <source>
        <dbReference type="ARBA" id="ARBA00007737"/>
    </source>
</evidence>
<protein>
    <recommendedName>
        <fullName evidence="12">O-fucosyltransferase family protein</fullName>
    </recommendedName>
</protein>
<proteinExistence type="inferred from homology"/>
<dbReference type="GO" id="GO:0016757">
    <property type="term" value="F:glycosyltransferase activity"/>
    <property type="evidence" value="ECO:0007669"/>
    <property type="project" value="UniProtKB-KW"/>
</dbReference>
<keyword evidence="11" id="KW-0119">Carbohydrate metabolism</keyword>
<reference evidence="15 16" key="1">
    <citation type="journal article" date="2019" name="Genome Biol. Evol.">
        <title>The Rhododendron genome and chromosomal organization provide insight into shared whole-genome duplications across the heath family (Ericaceae).</title>
        <authorList>
            <person name="Soza V.L."/>
            <person name="Lindsley D."/>
            <person name="Waalkes A."/>
            <person name="Ramage E."/>
            <person name="Patwardhan R.P."/>
            <person name="Burton J.N."/>
            <person name="Adey A."/>
            <person name="Kumar A."/>
            <person name="Qiu R."/>
            <person name="Shendure J."/>
            <person name="Hall B."/>
        </authorList>
    </citation>
    <scope>NUCLEOTIDE SEQUENCE [LARGE SCALE GENOMIC DNA]</scope>
    <source>
        <strain evidence="15">RSF 1966-606</strain>
    </source>
</reference>
<evidence type="ECO:0000256" key="7">
    <source>
        <dbReference type="ARBA" id="ARBA00022989"/>
    </source>
</evidence>
<dbReference type="InterPro" id="IPR024709">
    <property type="entry name" value="FucosylTrfase_pln"/>
</dbReference>
<dbReference type="PANTHER" id="PTHR31933">
    <property type="entry name" value="O-FUCOSYLTRANSFERASE 2-RELATED"/>
    <property type="match status" value="1"/>
</dbReference>
<keyword evidence="10" id="KW-0294">Fucose metabolism</keyword>
<feature type="region of interest" description="Disordered" evidence="13">
    <location>
        <begin position="1"/>
        <end position="68"/>
    </location>
</feature>
<evidence type="ECO:0000256" key="4">
    <source>
        <dbReference type="ARBA" id="ARBA00022676"/>
    </source>
</evidence>
<evidence type="ECO:0000256" key="5">
    <source>
        <dbReference type="ARBA" id="ARBA00022679"/>
    </source>
</evidence>
<dbReference type="InterPro" id="IPR019378">
    <property type="entry name" value="GDP-Fuc_O-FucTrfase"/>
</dbReference>
<dbReference type="OrthoDB" id="1868072at2759"/>
<gene>
    <name evidence="15" type="ORF">C3L33_06446</name>
</gene>
<comment type="subcellular location">
    <subcellularLocation>
        <location evidence="1">Membrane</location>
        <topology evidence="1">Single-pass membrane protein</topology>
    </subcellularLocation>
</comment>
<accession>A0A6A4LUH5</accession>
<comment type="caution">
    <text evidence="15">The sequence shown here is derived from an EMBL/GenBank/DDBJ whole genome shotgun (WGS) entry which is preliminary data.</text>
</comment>
<evidence type="ECO:0000256" key="1">
    <source>
        <dbReference type="ARBA" id="ARBA00004167"/>
    </source>
</evidence>
<evidence type="ECO:0000313" key="15">
    <source>
        <dbReference type="EMBL" id="KAE9461645.1"/>
    </source>
</evidence>
<keyword evidence="6 14" id="KW-0812">Transmembrane</keyword>
<evidence type="ECO:0000256" key="10">
    <source>
        <dbReference type="ARBA" id="ARBA00023253"/>
    </source>
</evidence>
<evidence type="ECO:0000256" key="13">
    <source>
        <dbReference type="SAM" id="MobiDB-lite"/>
    </source>
</evidence>
<keyword evidence="5" id="KW-0808">Transferase</keyword>
<organism evidence="15 16">
    <name type="scientific">Rhododendron williamsianum</name>
    <dbReference type="NCBI Taxonomy" id="262921"/>
    <lineage>
        <taxon>Eukaryota</taxon>
        <taxon>Viridiplantae</taxon>
        <taxon>Streptophyta</taxon>
        <taxon>Embryophyta</taxon>
        <taxon>Tracheophyta</taxon>
        <taxon>Spermatophyta</taxon>
        <taxon>Magnoliopsida</taxon>
        <taxon>eudicotyledons</taxon>
        <taxon>Gunneridae</taxon>
        <taxon>Pentapetalae</taxon>
        <taxon>asterids</taxon>
        <taxon>Ericales</taxon>
        <taxon>Ericaceae</taxon>
        <taxon>Ericoideae</taxon>
        <taxon>Rhodoreae</taxon>
        <taxon>Rhododendron</taxon>
    </lineage>
</organism>
<comment type="similarity">
    <text evidence="3">Belongs to the glycosyltransferase GT106 family.</text>
</comment>
<keyword evidence="8 14" id="KW-0472">Membrane</keyword>
<keyword evidence="7 14" id="KW-1133">Transmembrane helix</keyword>
<keyword evidence="9" id="KW-0325">Glycoprotein</keyword>
<dbReference type="Proteomes" id="UP000428333">
    <property type="component" value="Linkage Group LG04"/>
</dbReference>
<dbReference type="PANTHER" id="PTHR31933:SF9">
    <property type="entry name" value="O-FUCOSYLTRANSFERASE 2"/>
    <property type="match status" value="1"/>
</dbReference>
<dbReference type="AlphaFoldDB" id="A0A6A4LUH5"/>
<dbReference type="EMBL" id="QEFC01000953">
    <property type="protein sequence ID" value="KAE9461645.1"/>
    <property type="molecule type" value="Genomic_DNA"/>
</dbReference>
<evidence type="ECO:0000313" key="16">
    <source>
        <dbReference type="Proteomes" id="UP000428333"/>
    </source>
</evidence>
<dbReference type="GO" id="GO:0016020">
    <property type="term" value="C:membrane"/>
    <property type="evidence" value="ECO:0007669"/>
    <property type="project" value="UniProtKB-SubCell"/>
</dbReference>
<feature type="compositionally biased region" description="Basic and acidic residues" evidence="13">
    <location>
        <begin position="11"/>
        <end position="21"/>
    </location>
</feature>
<evidence type="ECO:0000256" key="2">
    <source>
        <dbReference type="ARBA" id="ARBA00004881"/>
    </source>
</evidence>
<evidence type="ECO:0000256" key="12">
    <source>
        <dbReference type="ARBA" id="ARBA00030350"/>
    </source>
</evidence>